<dbReference type="AlphaFoldDB" id="A0AAV4BF74"/>
<reference evidence="1 2" key="1">
    <citation type="journal article" date="2021" name="Elife">
        <title>Chloroplast acquisition without the gene transfer in kleptoplastic sea slugs, Plakobranchus ocellatus.</title>
        <authorList>
            <person name="Maeda T."/>
            <person name="Takahashi S."/>
            <person name="Yoshida T."/>
            <person name="Shimamura S."/>
            <person name="Takaki Y."/>
            <person name="Nagai Y."/>
            <person name="Toyoda A."/>
            <person name="Suzuki Y."/>
            <person name="Arimoto A."/>
            <person name="Ishii H."/>
            <person name="Satoh N."/>
            <person name="Nishiyama T."/>
            <person name="Hasebe M."/>
            <person name="Maruyama T."/>
            <person name="Minagawa J."/>
            <person name="Obokata J."/>
            <person name="Shigenobu S."/>
        </authorList>
    </citation>
    <scope>NUCLEOTIDE SEQUENCE [LARGE SCALE GENOMIC DNA]</scope>
</reference>
<keyword evidence="2" id="KW-1185">Reference proteome</keyword>
<evidence type="ECO:0000313" key="1">
    <source>
        <dbReference type="EMBL" id="GFO19240.1"/>
    </source>
</evidence>
<protein>
    <recommendedName>
        <fullName evidence="3">DNA-directed DNA polymerase</fullName>
    </recommendedName>
</protein>
<name>A0AAV4BF74_9GAST</name>
<proteinExistence type="predicted"/>
<accession>A0AAV4BF74</accession>
<comment type="caution">
    <text evidence="1">The sequence shown here is derived from an EMBL/GenBank/DDBJ whole genome shotgun (WGS) entry which is preliminary data.</text>
</comment>
<gene>
    <name evidence="1" type="ORF">PoB_004574500</name>
</gene>
<dbReference type="SUPFAM" id="SSF56672">
    <property type="entry name" value="DNA/RNA polymerases"/>
    <property type="match status" value="1"/>
</dbReference>
<dbReference type="PANTHER" id="PTHR33206">
    <property type="entry name" value="PROTEIN CBG10425"/>
    <property type="match status" value="1"/>
</dbReference>
<evidence type="ECO:0000313" key="2">
    <source>
        <dbReference type="Proteomes" id="UP000735302"/>
    </source>
</evidence>
<dbReference type="PANTHER" id="PTHR33206:SF1">
    <property type="entry name" value="DNA-DIRECTED DNA POLYMERASE"/>
    <property type="match status" value="1"/>
</dbReference>
<dbReference type="Proteomes" id="UP000735302">
    <property type="component" value="Unassembled WGS sequence"/>
</dbReference>
<dbReference type="InterPro" id="IPR043502">
    <property type="entry name" value="DNA/RNA_pol_sf"/>
</dbReference>
<organism evidence="1 2">
    <name type="scientific">Plakobranchus ocellatus</name>
    <dbReference type="NCBI Taxonomy" id="259542"/>
    <lineage>
        <taxon>Eukaryota</taxon>
        <taxon>Metazoa</taxon>
        <taxon>Spiralia</taxon>
        <taxon>Lophotrochozoa</taxon>
        <taxon>Mollusca</taxon>
        <taxon>Gastropoda</taxon>
        <taxon>Heterobranchia</taxon>
        <taxon>Euthyneura</taxon>
        <taxon>Panpulmonata</taxon>
        <taxon>Sacoglossa</taxon>
        <taxon>Placobranchoidea</taxon>
        <taxon>Plakobranchidae</taxon>
        <taxon>Plakobranchus</taxon>
    </lineage>
</organism>
<dbReference type="EMBL" id="BLXT01005060">
    <property type="protein sequence ID" value="GFO19240.1"/>
    <property type="molecule type" value="Genomic_DNA"/>
</dbReference>
<sequence>MPRAHFFSLIREKDKDLHAELRKQIVGGPSIIFHRYHEKGITKLRGESGMAVQSLVGYDANSLYLWTEGCGDVNLVNGKSFQELRETTAEITQYLREEVGVKVVEMYECEWEEMKEGNDEIVNFIKVHLPQSPSPFSDSSPQTKMSILRDIYDGYLYGLVRCDIKVSESLPSHFSEMPPIFKNIDVSSEDIGPFLRDFADEHKLLGRPRRTLIGSFIGKNIILATPLLRWYLEHGLVVDEIYEVVEYTQGFADIISENRRREDLDPTKAIHAETFKLLGNSAYGKSLENLENRRDIAYSMGRDVGKLVNSRLFRTCTSLDHNDLLEVESAKSKVRWNLPLQIGFFVYQYAKLRMLQFHYDFVDKFVSRDDYQLCEMDTDSLYMALSGNSLEEVVKPHLLQKFYREYPQWFPARSCDAHHEEFVSACSRRETWNPRPCCKERSTFDKRTPGLFKIEFVGDGMVVLCSKTYFAFGEKNKISCKGSNKNLNDIEKHKYLNVLKYKRKGRGLNKGFRSCGNAVFTYEQERASLSFLYIKRRVCEDGVSTEPLLV</sequence>
<evidence type="ECO:0008006" key="3">
    <source>
        <dbReference type="Google" id="ProtNLM"/>
    </source>
</evidence>